<feature type="non-terminal residue" evidence="1">
    <location>
        <position position="155"/>
    </location>
</feature>
<dbReference type="EMBL" id="LAZR01057310">
    <property type="protein sequence ID" value="KKK72321.1"/>
    <property type="molecule type" value="Genomic_DNA"/>
</dbReference>
<reference evidence="1" key="1">
    <citation type="journal article" date="2015" name="Nature">
        <title>Complex archaea that bridge the gap between prokaryotes and eukaryotes.</title>
        <authorList>
            <person name="Spang A."/>
            <person name="Saw J.H."/>
            <person name="Jorgensen S.L."/>
            <person name="Zaremba-Niedzwiedzka K."/>
            <person name="Martijn J."/>
            <person name="Lind A.E."/>
            <person name="van Eijk R."/>
            <person name="Schleper C."/>
            <person name="Guy L."/>
            <person name="Ettema T.J."/>
        </authorList>
    </citation>
    <scope>NUCLEOTIDE SEQUENCE</scope>
</reference>
<accession>A0A0F9AJH0</accession>
<comment type="caution">
    <text evidence="1">The sequence shown here is derived from an EMBL/GenBank/DDBJ whole genome shotgun (WGS) entry which is preliminary data.</text>
</comment>
<proteinExistence type="predicted"/>
<protein>
    <submittedName>
        <fullName evidence="1">Uncharacterized protein</fullName>
    </submittedName>
</protein>
<name>A0A0F9AJH0_9ZZZZ</name>
<sequence>MTIDTRSQSVTEKVAELSEVGLKLLSSGSDTLDAEAAAAQNTVPIADTTDFIVDDYAMIHEGNEMEIIDTETVNGGVSLVAKSELWKTHASGQVIKELIDVVLGDVTEDGFADELSIGMNVHNVGTKHGPWDATPGHHEQAVSFQVVNATLDNLQ</sequence>
<dbReference type="AlphaFoldDB" id="A0A0F9AJH0"/>
<gene>
    <name evidence="1" type="ORF">LCGC14_2905020</name>
</gene>
<evidence type="ECO:0000313" key="1">
    <source>
        <dbReference type="EMBL" id="KKK72321.1"/>
    </source>
</evidence>
<organism evidence="1">
    <name type="scientific">marine sediment metagenome</name>
    <dbReference type="NCBI Taxonomy" id="412755"/>
    <lineage>
        <taxon>unclassified sequences</taxon>
        <taxon>metagenomes</taxon>
        <taxon>ecological metagenomes</taxon>
    </lineage>
</organism>